<sequence>WFCSRRLSVFELGTKIQNNFCSKLVHCVMIDKKKTPKEREENDDQRIH</sequence>
<dbReference type="EMBL" id="ATIR01000089">
    <property type="protein sequence ID" value="EPI05639.1"/>
    <property type="molecule type" value="Genomic_DNA"/>
</dbReference>
<evidence type="ECO:0000313" key="1">
    <source>
        <dbReference type="EMBL" id="EPI05639.1"/>
    </source>
</evidence>
<proteinExistence type="predicted"/>
<feature type="non-terminal residue" evidence="1">
    <location>
        <position position="1"/>
    </location>
</feature>
<comment type="caution">
    <text evidence="1">The sequence shown here is derived from an EMBL/GenBank/DDBJ whole genome shotgun (WGS) entry which is preliminary data.</text>
</comment>
<dbReference type="Proteomes" id="UP000015750">
    <property type="component" value="Unassembled WGS sequence"/>
</dbReference>
<gene>
    <name evidence="1" type="ORF">D358_02392</name>
</gene>
<name>A0ABC9TI43_ENTFL</name>
<reference evidence="1 2" key="1">
    <citation type="submission" date="2013-06" db="EMBL/GenBank/DDBJ databases">
        <authorList>
            <person name="Weinstock G."/>
            <person name="Sodergren E."/>
            <person name="Lobos E.A."/>
            <person name="Fulton L."/>
            <person name="Fulton R."/>
            <person name="Courtney L."/>
            <person name="Fronick C."/>
            <person name="O'Laughlin M."/>
            <person name="Godfrey J."/>
            <person name="Wilson R.M."/>
            <person name="Miner T."/>
            <person name="Farmer C."/>
            <person name="Delehaunty K."/>
            <person name="Cordes M."/>
            <person name="Minx P."/>
            <person name="Tomlinson C."/>
            <person name="Chen J."/>
            <person name="Wollam A."/>
            <person name="Pepin K.H."/>
            <person name="Bhonagiri V."/>
            <person name="Zhang X."/>
            <person name="Warren W."/>
            <person name="Mitreva M."/>
            <person name="Mardis E.R."/>
            <person name="Wilson R.K."/>
        </authorList>
    </citation>
    <scope>NUCLEOTIDE SEQUENCE [LARGE SCALE GENOMIC DNA]</scope>
    <source>
        <strain evidence="1 2">RP2S-4</strain>
    </source>
</reference>
<evidence type="ECO:0000313" key="2">
    <source>
        <dbReference type="Proteomes" id="UP000015750"/>
    </source>
</evidence>
<protein>
    <submittedName>
        <fullName evidence="1">Uncharacterized protein</fullName>
    </submittedName>
</protein>
<dbReference type="AlphaFoldDB" id="A0ABC9TI43"/>
<accession>A0ABC9TI43</accession>
<organism evidence="1 2">
    <name type="scientific">Enterococcus faecalis RP2S-4</name>
    <dbReference type="NCBI Taxonomy" id="1244145"/>
    <lineage>
        <taxon>Bacteria</taxon>
        <taxon>Bacillati</taxon>
        <taxon>Bacillota</taxon>
        <taxon>Bacilli</taxon>
        <taxon>Lactobacillales</taxon>
        <taxon>Enterococcaceae</taxon>
        <taxon>Enterococcus</taxon>
    </lineage>
</organism>